<dbReference type="Gene3D" id="3.40.50.620">
    <property type="entry name" value="HUPs"/>
    <property type="match status" value="1"/>
</dbReference>
<feature type="binding site" evidence="9">
    <location>
        <begin position="146"/>
        <end position="152"/>
    </location>
    <ligand>
        <name>ATP</name>
        <dbReference type="ChEBI" id="CHEBI:30616"/>
    </ligand>
</feature>
<feature type="binding site" evidence="9">
    <location>
        <position position="121"/>
    </location>
    <ligand>
        <name>ATP</name>
        <dbReference type="ChEBI" id="CHEBI:30616"/>
    </ligand>
</feature>
<comment type="cofactor">
    <cofactor evidence="9">
        <name>Mg(2+)</name>
        <dbReference type="ChEBI" id="CHEBI:18420"/>
    </cofactor>
</comment>
<organism evidence="12 13">
    <name type="scientific">Treponema lecithinolyticum ATCC 700332</name>
    <dbReference type="NCBI Taxonomy" id="1321815"/>
    <lineage>
        <taxon>Bacteria</taxon>
        <taxon>Pseudomonadati</taxon>
        <taxon>Spirochaetota</taxon>
        <taxon>Spirochaetia</taxon>
        <taxon>Spirochaetales</taxon>
        <taxon>Treponemataceae</taxon>
        <taxon>Treponema</taxon>
    </lineage>
</organism>
<feature type="domain" description="Cytidyltransferase-like" evidence="11">
    <location>
        <begin position="28"/>
        <end position="156"/>
    </location>
</feature>
<keyword evidence="7 9" id="KW-0173">Coenzyme A biosynthesis</keyword>
<name>A0ABN0P0E1_TRELE</name>
<comment type="catalytic activity">
    <reaction evidence="8 9">
        <text>(R)-4'-phosphopantetheine + ATP + H(+) = 3'-dephospho-CoA + diphosphate</text>
        <dbReference type="Rhea" id="RHEA:19801"/>
        <dbReference type="ChEBI" id="CHEBI:15378"/>
        <dbReference type="ChEBI" id="CHEBI:30616"/>
        <dbReference type="ChEBI" id="CHEBI:33019"/>
        <dbReference type="ChEBI" id="CHEBI:57328"/>
        <dbReference type="ChEBI" id="CHEBI:61723"/>
        <dbReference type="EC" id="2.7.7.3"/>
    </reaction>
</comment>
<evidence type="ECO:0000313" key="13">
    <source>
        <dbReference type="Proteomes" id="UP000016649"/>
    </source>
</evidence>
<dbReference type="GO" id="GO:0016779">
    <property type="term" value="F:nucleotidyltransferase activity"/>
    <property type="evidence" value="ECO:0007669"/>
    <property type="project" value="UniProtKB-KW"/>
</dbReference>
<comment type="similarity">
    <text evidence="9">Belongs to the bacterial CoaD family.</text>
</comment>
<dbReference type="SUPFAM" id="SSF52374">
    <property type="entry name" value="Nucleotidylyl transferase"/>
    <property type="match status" value="1"/>
</dbReference>
<evidence type="ECO:0000256" key="6">
    <source>
        <dbReference type="ARBA" id="ARBA00022842"/>
    </source>
</evidence>
<evidence type="ECO:0000256" key="10">
    <source>
        <dbReference type="SAM" id="Phobius"/>
    </source>
</evidence>
<keyword evidence="5 9" id="KW-0067">ATP-binding</keyword>
<keyword evidence="4 9" id="KW-0547">Nucleotide-binding</keyword>
<keyword evidence="6 9" id="KW-0460">Magnesium</keyword>
<evidence type="ECO:0000256" key="8">
    <source>
        <dbReference type="ARBA" id="ARBA00029346"/>
    </source>
</evidence>
<evidence type="ECO:0000256" key="5">
    <source>
        <dbReference type="ARBA" id="ARBA00022840"/>
    </source>
</evidence>
<dbReference type="HAMAP" id="MF_00151">
    <property type="entry name" value="PPAT_bact"/>
    <property type="match status" value="1"/>
</dbReference>
<dbReference type="NCBIfam" id="TIGR01510">
    <property type="entry name" value="coaD_prev_kdtB"/>
    <property type="match status" value="1"/>
</dbReference>
<proteinExistence type="inferred from homology"/>
<keyword evidence="10" id="KW-1133">Transmembrane helix</keyword>
<evidence type="ECO:0000259" key="11">
    <source>
        <dbReference type="Pfam" id="PF01467"/>
    </source>
</evidence>
<evidence type="ECO:0000256" key="1">
    <source>
        <dbReference type="ARBA" id="ARBA00022490"/>
    </source>
</evidence>
<dbReference type="PRINTS" id="PR01020">
    <property type="entry name" value="LPSBIOSNTHSS"/>
</dbReference>
<dbReference type="PANTHER" id="PTHR21342">
    <property type="entry name" value="PHOSPHOPANTETHEINE ADENYLYLTRANSFERASE"/>
    <property type="match status" value="1"/>
</dbReference>
<comment type="pathway">
    <text evidence="9">Cofactor biosynthesis; coenzyme A biosynthesis; CoA from (R)-pantothenate: step 4/5.</text>
</comment>
<dbReference type="NCBIfam" id="TIGR00125">
    <property type="entry name" value="cyt_tran_rel"/>
    <property type="match status" value="1"/>
</dbReference>
<evidence type="ECO:0000256" key="4">
    <source>
        <dbReference type="ARBA" id="ARBA00022741"/>
    </source>
</evidence>
<feature type="binding site" evidence="9">
    <location>
        <position position="64"/>
    </location>
    <ligand>
        <name>substrate</name>
    </ligand>
</feature>
<evidence type="ECO:0000256" key="7">
    <source>
        <dbReference type="ARBA" id="ARBA00022993"/>
    </source>
</evidence>
<dbReference type="InterPro" id="IPR004821">
    <property type="entry name" value="Cyt_trans-like"/>
</dbReference>
<keyword evidence="10" id="KW-0812">Transmembrane</keyword>
<evidence type="ECO:0000256" key="2">
    <source>
        <dbReference type="ARBA" id="ARBA00022679"/>
    </source>
</evidence>
<keyword evidence="10" id="KW-0472">Membrane</keyword>
<feature type="binding site" evidence="9">
    <location>
        <begin position="32"/>
        <end position="33"/>
    </location>
    <ligand>
        <name>ATP</name>
        <dbReference type="ChEBI" id="CHEBI:30616"/>
    </ligand>
</feature>
<comment type="function">
    <text evidence="9">Reversibly transfers an adenylyl group from ATP to 4'-phosphopantetheine, yielding dephospho-CoA (dPCoA) and pyrophosphate.</text>
</comment>
<reference evidence="12 13" key="1">
    <citation type="submission" date="2013-08" db="EMBL/GenBank/DDBJ databases">
        <authorList>
            <person name="Weinstock G."/>
            <person name="Sodergren E."/>
            <person name="Wylie T."/>
            <person name="Fulton L."/>
            <person name="Fulton R."/>
            <person name="Fronick C."/>
            <person name="O'Laughlin M."/>
            <person name="Godfrey J."/>
            <person name="Miner T."/>
            <person name="Herter B."/>
            <person name="Appelbaum E."/>
            <person name="Cordes M."/>
            <person name="Lek S."/>
            <person name="Wollam A."/>
            <person name="Pepin K.H."/>
            <person name="Palsikar V.B."/>
            <person name="Mitreva M."/>
            <person name="Wilson R.K."/>
        </authorList>
    </citation>
    <scope>NUCLEOTIDE SEQUENCE [LARGE SCALE GENOMIC DNA]</scope>
    <source>
        <strain evidence="12 13">ATCC 700332</strain>
    </source>
</reference>
<dbReference type="CDD" id="cd02163">
    <property type="entry name" value="PPAT"/>
    <property type="match status" value="1"/>
</dbReference>
<comment type="caution">
    <text evidence="12">The sequence shown here is derived from an EMBL/GenBank/DDBJ whole genome shotgun (WGS) entry which is preliminary data.</text>
</comment>
<gene>
    <name evidence="9" type="primary">coaD</name>
    <name evidence="12" type="ORF">HMPREF9193_00786</name>
</gene>
<dbReference type="Proteomes" id="UP000016649">
    <property type="component" value="Unassembled WGS sequence"/>
</dbReference>
<feature type="transmembrane region" description="Helical" evidence="10">
    <location>
        <begin position="7"/>
        <end position="29"/>
    </location>
</feature>
<dbReference type="Pfam" id="PF01467">
    <property type="entry name" value="CTP_transf_like"/>
    <property type="match status" value="1"/>
</dbReference>
<comment type="subcellular location">
    <subcellularLocation>
        <location evidence="9">Cytoplasm</location>
    </subcellularLocation>
</comment>
<dbReference type="InterPro" id="IPR001980">
    <property type="entry name" value="PPAT"/>
</dbReference>
<evidence type="ECO:0000256" key="3">
    <source>
        <dbReference type="ARBA" id="ARBA00022695"/>
    </source>
</evidence>
<keyword evidence="13" id="KW-1185">Reference proteome</keyword>
<dbReference type="EC" id="2.7.7.3" evidence="9"/>
<feature type="binding site" evidence="9">
    <location>
        <position position="32"/>
    </location>
    <ligand>
        <name>substrate</name>
    </ligand>
</feature>
<dbReference type="PANTHER" id="PTHR21342:SF1">
    <property type="entry name" value="PHOSPHOPANTETHEINE ADENYLYLTRANSFERASE"/>
    <property type="match status" value="1"/>
</dbReference>
<accession>A0ABN0P0E1</accession>
<keyword evidence="3 9" id="KW-0548">Nucleotidyltransferase</keyword>
<protein>
    <recommendedName>
        <fullName evidence="9">Phosphopantetheine adenylyltransferase</fullName>
        <ecNumber evidence="9">2.7.7.3</ecNumber>
    </recommendedName>
    <alternativeName>
        <fullName evidence="9">Dephospho-CoA pyrophosphorylase</fullName>
    </alternativeName>
    <alternativeName>
        <fullName evidence="9">Pantetheine-phosphate adenylyltransferase</fullName>
        <shortName evidence="9">PPAT</shortName>
    </alternativeName>
</protein>
<feature type="binding site" evidence="9">
    <location>
        <position position="110"/>
    </location>
    <ligand>
        <name>substrate</name>
    </ligand>
</feature>
<keyword evidence="2 9" id="KW-0808">Transferase</keyword>
<sequence length="182" mass="20927">MQVFHKLIILLLFRIVKYVILVFMIKAIFPGSFDPPTYGHLNIIERAKTVFDFVDVVIAVNKSKRYLFSEQERFELMKELTCKWDNVSVNVCTKLIVEYARDTGAQVIVRGIRNSADFSYEFDLSFMNKALNAQVETVFFPTDEKFFILKSSAIKELASFGGNVSEMVPENVEKALKLKFGK</sequence>
<keyword evidence="1 9" id="KW-0963">Cytoplasm</keyword>
<dbReference type="EMBL" id="AWVH01000023">
    <property type="protein sequence ID" value="ERJ93692.1"/>
    <property type="molecule type" value="Genomic_DNA"/>
</dbReference>
<feature type="binding site" evidence="9">
    <location>
        <position position="40"/>
    </location>
    <ligand>
        <name>ATP</name>
        <dbReference type="ChEBI" id="CHEBI:30616"/>
    </ligand>
</feature>
<evidence type="ECO:0000256" key="9">
    <source>
        <dbReference type="HAMAP-Rule" id="MF_00151"/>
    </source>
</evidence>
<feature type="binding site" evidence="9">
    <location>
        <begin position="111"/>
        <end position="113"/>
    </location>
    <ligand>
        <name>ATP</name>
        <dbReference type="ChEBI" id="CHEBI:30616"/>
    </ligand>
</feature>
<dbReference type="InterPro" id="IPR014729">
    <property type="entry name" value="Rossmann-like_a/b/a_fold"/>
</dbReference>
<feature type="site" description="Transition state stabilizer" evidence="9">
    <location>
        <position position="40"/>
    </location>
</feature>
<feature type="binding site" evidence="9">
    <location>
        <position position="96"/>
    </location>
    <ligand>
        <name>substrate</name>
    </ligand>
</feature>
<comment type="subunit">
    <text evidence="9">Homohexamer.</text>
</comment>
<evidence type="ECO:0000313" key="12">
    <source>
        <dbReference type="EMBL" id="ERJ93692.1"/>
    </source>
</evidence>